<proteinExistence type="predicted"/>
<sequence length="131" mass="14066">MVLAAGFRTGRHFAPLSLDFGLVRGRFMVVDFRQPPAANGRQPSSTAGGRPYRAAIDATRRPWFRPELAVGTPTSITRTVLATSLVEPDETLDPSCADRRQAMLGARLPALPDAPRPADRAGSLVQSVDSP</sequence>
<evidence type="ECO:0000313" key="2">
    <source>
        <dbReference type="EMBL" id="CAA9547047.1"/>
    </source>
</evidence>
<organism evidence="2">
    <name type="scientific">uncultured Thermomicrobiales bacterium</name>
    <dbReference type="NCBI Taxonomy" id="1645740"/>
    <lineage>
        <taxon>Bacteria</taxon>
        <taxon>Pseudomonadati</taxon>
        <taxon>Thermomicrobiota</taxon>
        <taxon>Thermomicrobia</taxon>
        <taxon>Thermomicrobiales</taxon>
        <taxon>environmental samples</taxon>
    </lineage>
</organism>
<feature type="compositionally biased region" description="Low complexity" evidence="1">
    <location>
        <begin position="104"/>
        <end position="113"/>
    </location>
</feature>
<gene>
    <name evidence="2" type="ORF">AVDCRST_MAG19-450</name>
</gene>
<dbReference type="AlphaFoldDB" id="A0A6J4UCW6"/>
<feature type="region of interest" description="Disordered" evidence="1">
    <location>
        <begin position="103"/>
        <end position="131"/>
    </location>
</feature>
<evidence type="ECO:0000256" key="1">
    <source>
        <dbReference type="SAM" id="MobiDB-lite"/>
    </source>
</evidence>
<protein>
    <submittedName>
        <fullName evidence="2">Uncharacterized protein</fullName>
    </submittedName>
</protein>
<accession>A0A6J4UCW6</accession>
<dbReference type="EMBL" id="CADCWL010000019">
    <property type="protein sequence ID" value="CAA9547047.1"/>
    <property type="molecule type" value="Genomic_DNA"/>
</dbReference>
<reference evidence="2" key="1">
    <citation type="submission" date="2020-02" db="EMBL/GenBank/DDBJ databases">
        <authorList>
            <person name="Meier V. D."/>
        </authorList>
    </citation>
    <scope>NUCLEOTIDE SEQUENCE</scope>
    <source>
        <strain evidence="2">AVDCRST_MAG19</strain>
    </source>
</reference>
<name>A0A6J4UCW6_9BACT</name>